<dbReference type="EMBL" id="JAGTTL010000033">
    <property type="protein sequence ID" value="KAK6296171.1"/>
    <property type="molecule type" value="Genomic_DNA"/>
</dbReference>
<dbReference type="Pfam" id="PF00076">
    <property type="entry name" value="RRM_1"/>
    <property type="match status" value="1"/>
</dbReference>
<evidence type="ECO:0000259" key="2">
    <source>
        <dbReference type="Pfam" id="PF09004"/>
    </source>
</evidence>
<accession>A0AAN8L0I5</accession>
<dbReference type="GO" id="GO:0016706">
    <property type="term" value="F:2-oxoglutarate-dependent dioxygenase activity"/>
    <property type="evidence" value="ECO:0007669"/>
    <property type="project" value="InterPro"/>
</dbReference>
<dbReference type="Pfam" id="PF09004">
    <property type="entry name" value="ALKBH8_N"/>
    <property type="match status" value="1"/>
</dbReference>
<keyword evidence="4" id="KW-1185">Reference proteome</keyword>
<dbReference type="AlphaFoldDB" id="A0AAN8L0I5"/>
<proteinExistence type="predicted"/>
<dbReference type="SUPFAM" id="SSF54928">
    <property type="entry name" value="RNA-binding domain, RBD"/>
    <property type="match status" value="1"/>
</dbReference>
<sequence length="181" mass="19847">MEPYSENVKTVRRNKEEKKLLRKQIKASHTLLKHEGISTVTQPTKSLVVANGGLGNGVSREQLQDVLGEVGEVETLVMPPHKPYALVTYRSEVSAQRGHAQQRTTAAVWGPDCHTVPELCQHSGQWVGGGVWTSPQGWCWLKSFVSPEEEALLLDAIDWTSHDEDVTGLPQVCVPCAGEGV</sequence>
<dbReference type="GO" id="GO:0003723">
    <property type="term" value="F:RNA binding"/>
    <property type="evidence" value="ECO:0007669"/>
    <property type="project" value="InterPro"/>
</dbReference>
<evidence type="ECO:0000313" key="3">
    <source>
        <dbReference type="EMBL" id="KAK6296171.1"/>
    </source>
</evidence>
<dbReference type="InterPro" id="IPR015095">
    <property type="entry name" value="AlkB_hom8_N"/>
</dbReference>
<comment type="caution">
    <text evidence="3">The sequence shown here is derived from an EMBL/GenBank/DDBJ whole genome shotgun (WGS) entry which is preliminary data.</text>
</comment>
<feature type="domain" description="RRM" evidence="1">
    <location>
        <begin position="52"/>
        <end position="97"/>
    </location>
</feature>
<evidence type="ECO:0000313" key="4">
    <source>
        <dbReference type="Proteomes" id="UP001356427"/>
    </source>
</evidence>
<dbReference type="InterPro" id="IPR035979">
    <property type="entry name" value="RBD_domain_sf"/>
</dbReference>
<dbReference type="Gene3D" id="3.30.70.330">
    <property type="match status" value="1"/>
</dbReference>
<dbReference type="GO" id="GO:0008168">
    <property type="term" value="F:methyltransferase activity"/>
    <property type="evidence" value="ECO:0007669"/>
    <property type="project" value="InterPro"/>
</dbReference>
<protein>
    <submittedName>
        <fullName evidence="3">Uncharacterized protein</fullName>
    </submittedName>
</protein>
<name>A0AAN8L0I5_9TELE</name>
<gene>
    <name evidence="3" type="ORF">J4Q44_G00338840</name>
</gene>
<feature type="domain" description="Alkylated DNA repair protein AlkB homologue 8 N-terminal" evidence="2">
    <location>
        <begin position="11"/>
        <end position="38"/>
    </location>
</feature>
<reference evidence="3 4" key="1">
    <citation type="submission" date="2021-04" db="EMBL/GenBank/DDBJ databases">
        <authorList>
            <person name="De Guttry C."/>
            <person name="Zahm M."/>
            <person name="Klopp C."/>
            <person name="Cabau C."/>
            <person name="Louis A."/>
            <person name="Berthelot C."/>
            <person name="Parey E."/>
            <person name="Roest Crollius H."/>
            <person name="Montfort J."/>
            <person name="Robinson-Rechavi M."/>
            <person name="Bucao C."/>
            <person name="Bouchez O."/>
            <person name="Gislard M."/>
            <person name="Lluch J."/>
            <person name="Milhes M."/>
            <person name="Lampietro C."/>
            <person name="Lopez Roques C."/>
            <person name="Donnadieu C."/>
            <person name="Braasch I."/>
            <person name="Desvignes T."/>
            <person name="Postlethwait J."/>
            <person name="Bobe J."/>
            <person name="Wedekind C."/>
            <person name="Guiguen Y."/>
        </authorList>
    </citation>
    <scope>NUCLEOTIDE SEQUENCE [LARGE SCALE GENOMIC DNA]</scope>
    <source>
        <strain evidence="3">Cs_M1</strain>
        <tissue evidence="3">Blood</tissue>
    </source>
</reference>
<dbReference type="Proteomes" id="UP001356427">
    <property type="component" value="Unassembled WGS sequence"/>
</dbReference>
<organism evidence="3 4">
    <name type="scientific">Coregonus suidteri</name>
    <dbReference type="NCBI Taxonomy" id="861788"/>
    <lineage>
        <taxon>Eukaryota</taxon>
        <taxon>Metazoa</taxon>
        <taxon>Chordata</taxon>
        <taxon>Craniata</taxon>
        <taxon>Vertebrata</taxon>
        <taxon>Euteleostomi</taxon>
        <taxon>Actinopterygii</taxon>
        <taxon>Neopterygii</taxon>
        <taxon>Teleostei</taxon>
        <taxon>Protacanthopterygii</taxon>
        <taxon>Salmoniformes</taxon>
        <taxon>Salmonidae</taxon>
        <taxon>Coregoninae</taxon>
        <taxon>Coregonus</taxon>
    </lineage>
</organism>
<dbReference type="InterPro" id="IPR012677">
    <property type="entry name" value="Nucleotide-bd_a/b_plait_sf"/>
</dbReference>
<evidence type="ECO:0000259" key="1">
    <source>
        <dbReference type="Pfam" id="PF00076"/>
    </source>
</evidence>
<dbReference type="InterPro" id="IPR000504">
    <property type="entry name" value="RRM_dom"/>
</dbReference>